<dbReference type="STRING" id="318479.A0A158Q5N9"/>
<reference evidence="17" key="1">
    <citation type="submission" date="2016-04" db="UniProtKB">
        <authorList>
            <consortium name="WormBaseParasite"/>
        </authorList>
    </citation>
    <scope>IDENTIFICATION</scope>
</reference>
<evidence type="ECO:0000256" key="11">
    <source>
        <dbReference type="PIRSR" id="PIRSR601461-2"/>
    </source>
</evidence>
<dbReference type="InterPro" id="IPR001969">
    <property type="entry name" value="Aspartic_peptidase_AS"/>
</dbReference>
<sequence>MYNALNMEYYGKIGVGTPFTQFLRVAFDTGSSAIWIVDASCNVSECLQKNRFNSSLSSTFREMDEPWKMIYSDRSYATGTLGNDCIGILGENSEILKICNTTFGLGKEISGFNDDPVDGLFGLSFDTVPYNGALTPLHNAIRINLFLEPIFTVWLGNKVTIIFGGFDKENCGPIIAYEQLIAATFWLFQIRGVGIGSVNIRATYQAISDTGTSVIRGPKGIIDRLAIEIGAKYYPEADQYLINCSAFNSPPIWIIIGSNKYFIDAVNYIVEYSAGHCIFAFDGYTHMGIGNPWTLGHVFIRQFCQIYDIGNKRIGFAHHKVK</sequence>
<keyword evidence="8 11" id="KW-1015">Disulfide bond</keyword>
<keyword evidence="7 12" id="KW-0378">Hydrolase</keyword>
<comment type="similarity">
    <text evidence="2 12">Belongs to the peptidase A1 family.</text>
</comment>
<feature type="domain" description="Peptidase A1" evidence="13">
    <location>
        <begin position="9"/>
        <end position="317"/>
    </location>
</feature>
<dbReference type="PROSITE" id="PS00141">
    <property type="entry name" value="ASP_PROTEASE"/>
    <property type="match status" value="1"/>
</dbReference>
<dbReference type="InterPro" id="IPR034164">
    <property type="entry name" value="Pepsin-like_dom"/>
</dbReference>
<evidence type="ECO:0000256" key="6">
    <source>
        <dbReference type="ARBA" id="ARBA00022750"/>
    </source>
</evidence>
<evidence type="ECO:0000313" key="14">
    <source>
        <dbReference type="EMBL" id="VDN60259.1"/>
    </source>
</evidence>
<dbReference type="InterPro" id="IPR001461">
    <property type="entry name" value="Aspartic_peptidase_A1"/>
</dbReference>
<feature type="active site" evidence="10">
    <location>
        <position position="28"/>
    </location>
</feature>
<dbReference type="AlphaFoldDB" id="A0A158Q5N9"/>
<evidence type="ECO:0000256" key="5">
    <source>
        <dbReference type="ARBA" id="ARBA00022729"/>
    </source>
</evidence>
<evidence type="ECO:0000256" key="1">
    <source>
        <dbReference type="ARBA" id="ARBA00004613"/>
    </source>
</evidence>
<keyword evidence="6 12" id="KW-0064">Aspartyl protease</keyword>
<dbReference type="GO" id="GO:0005764">
    <property type="term" value="C:lysosome"/>
    <property type="evidence" value="ECO:0007669"/>
    <property type="project" value="TreeGrafter"/>
</dbReference>
<keyword evidence="4 12" id="KW-0645">Protease</keyword>
<comment type="subcellular location">
    <subcellularLocation>
        <location evidence="1">Secreted</location>
    </subcellularLocation>
</comment>
<protein>
    <submittedName>
        <fullName evidence="17">Peptidase A1 domain-containing protein</fullName>
    </submittedName>
</protein>
<keyword evidence="5" id="KW-0732">Signal</keyword>
<dbReference type="GO" id="GO:0006508">
    <property type="term" value="P:proteolysis"/>
    <property type="evidence" value="ECO:0007669"/>
    <property type="project" value="UniProtKB-KW"/>
</dbReference>
<dbReference type="PRINTS" id="PR00792">
    <property type="entry name" value="PEPSIN"/>
</dbReference>
<keyword evidence="16" id="KW-1185">Reference proteome</keyword>
<dbReference type="EMBL" id="UYYG01001207">
    <property type="protein sequence ID" value="VDN60259.1"/>
    <property type="molecule type" value="Genomic_DNA"/>
</dbReference>
<dbReference type="PANTHER" id="PTHR47966:SF45">
    <property type="entry name" value="PEPTIDASE A1 DOMAIN-CONTAINING PROTEIN"/>
    <property type="match status" value="1"/>
</dbReference>
<dbReference type="SUPFAM" id="SSF50630">
    <property type="entry name" value="Acid proteases"/>
    <property type="match status" value="1"/>
</dbReference>
<dbReference type="InterPro" id="IPR021109">
    <property type="entry name" value="Peptidase_aspartic_dom_sf"/>
</dbReference>
<dbReference type="InterPro" id="IPR033121">
    <property type="entry name" value="PEPTIDASE_A1"/>
</dbReference>
<reference evidence="14 16" key="2">
    <citation type="submission" date="2018-11" db="EMBL/GenBank/DDBJ databases">
        <authorList>
            <consortium name="Pathogen Informatics"/>
        </authorList>
    </citation>
    <scope>NUCLEOTIDE SEQUENCE [LARGE SCALE GENOMIC DNA]</scope>
</reference>
<dbReference type="PANTHER" id="PTHR47966">
    <property type="entry name" value="BETA-SITE APP-CLEAVING ENZYME, ISOFORM A-RELATED"/>
    <property type="match status" value="1"/>
</dbReference>
<evidence type="ECO:0000256" key="9">
    <source>
        <dbReference type="ARBA" id="ARBA00023180"/>
    </source>
</evidence>
<dbReference type="GO" id="GO:0004190">
    <property type="term" value="F:aspartic-type endopeptidase activity"/>
    <property type="evidence" value="ECO:0007669"/>
    <property type="project" value="UniProtKB-KW"/>
</dbReference>
<keyword evidence="9" id="KW-0325">Glycoprotein</keyword>
<evidence type="ECO:0000256" key="7">
    <source>
        <dbReference type="ARBA" id="ARBA00022801"/>
    </source>
</evidence>
<dbReference type="Gene3D" id="2.40.70.10">
    <property type="entry name" value="Acid Proteases"/>
    <property type="match status" value="2"/>
</dbReference>
<dbReference type="Proteomes" id="UP000274756">
    <property type="component" value="Unassembled WGS sequence"/>
</dbReference>
<evidence type="ECO:0000313" key="16">
    <source>
        <dbReference type="Proteomes" id="UP000274756"/>
    </source>
</evidence>
<feature type="active site" evidence="10">
    <location>
        <position position="209"/>
    </location>
</feature>
<proteinExistence type="inferred from homology"/>
<dbReference type="CDD" id="cd05471">
    <property type="entry name" value="pepsin_like"/>
    <property type="match status" value="1"/>
</dbReference>
<dbReference type="WBParaSite" id="DME_0000788301-mRNA-1">
    <property type="protein sequence ID" value="DME_0000788301-mRNA-1"/>
    <property type="gene ID" value="DME_0000788301"/>
</dbReference>
<dbReference type="GO" id="GO:0005576">
    <property type="term" value="C:extracellular region"/>
    <property type="evidence" value="ECO:0007669"/>
    <property type="project" value="UniProtKB-SubCell"/>
</dbReference>
<evidence type="ECO:0000313" key="17">
    <source>
        <dbReference type="WBParaSite" id="DME_0000788301-mRNA-1"/>
    </source>
</evidence>
<evidence type="ECO:0000256" key="8">
    <source>
        <dbReference type="ARBA" id="ARBA00023157"/>
    </source>
</evidence>
<evidence type="ECO:0000256" key="12">
    <source>
        <dbReference type="RuleBase" id="RU000454"/>
    </source>
</evidence>
<name>A0A158Q5N9_DRAME</name>
<dbReference type="PROSITE" id="PS51767">
    <property type="entry name" value="PEPTIDASE_A1"/>
    <property type="match status" value="1"/>
</dbReference>
<feature type="disulfide bond" evidence="11">
    <location>
        <begin position="41"/>
        <end position="46"/>
    </location>
</feature>
<accession>A0A158Q5N9</accession>
<dbReference type="Pfam" id="PF00026">
    <property type="entry name" value="Asp"/>
    <property type="match status" value="1"/>
</dbReference>
<organism evidence="15 17">
    <name type="scientific">Dracunculus medinensis</name>
    <name type="common">Guinea worm</name>
    <dbReference type="NCBI Taxonomy" id="318479"/>
    <lineage>
        <taxon>Eukaryota</taxon>
        <taxon>Metazoa</taxon>
        <taxon>Ecdysozoa</taxon>
        <taxon>Nematoda</taxon>
        <taxon>Chromadorea</taxon>
        <taxon>Rhabditida</taxon>
        <taxon>Spirurina</taxon>
        <taxon>Dracunculoidea</taxon>
        <taxon>Dracunculidae</taxon>
        <taxon>Dracunculus</taxon>
    </lineage>
</organism>
<keyword evidence="3" id="KW-0964">Secreted</keyword>
<evidence type="ECO:0000256" key="3">
    <source>
        <dbReference type="ARBA" id="ARBA00022525"/>
    </source>
</evidence>
<dbReference type="FunFam" id="2.40.70.10:FF:000058">
    <property type="entry name" value="ASpartyl Protease"/>
    <property type="match status" value="1"/>
</dbReference>
<dbReference type="Proteomes" id="UP000038040">
    <property type="component" value="Unplaced"/>
</dbReference>
<gene>
    <name evidence="14" type="ORF">DME_LOCUS10232</name>
</gene>
<evidence type="ECO:0000313" key="15">
    <source>
        <dbReference type="Proteomes" id="UP000038040"/>
    </source>
</evidence>
<evidence type="ECO:0000256" key="10">
    <source>
        <dbReference type="PIRSR" id="PIRSR601461-1"/>
    </source>
</evidence>
<evidence type="ECO:0000256" key="2">
    <source>
        <dbReference type="ARBA" id="ARBA00007447"/>
    </source>
</evidence>
<evidence type="ECO:0000259" key="13">
    <source>
        <dbReference type="PROSITE" id="PS51767"/>
    </source>
</evidence>
<evidence type="ECO:0000256" key="4">
    <source>
        <dbReference type="ARBA" id="ARBA00022670"/>
    </source>
</evidence>
<dbReference type="OrthoDB" id="5839471at2759"/>